<evidence type="ECO:0000313" key="10">
    <source>
        <dbReference type="Proteomes" id="UP000886847"/>
    </source>
</evidence>
<dbReference type="GO" id="GO:0015293">
    <property type="term" value="F:symporter activity"/>
    <property type="evidence" value="ECO:0007669"/>
    <property type="project" value="UniProtKB-KW"/>
</dbReference>
<organism evidence="9 10">
    <name type="scientific">Candidatus Borkfalkia faecavium</name>
    <dbReference type="NCBI Taxonomy" id="2838508"/>
    <lineage>
        <taxon>Bacteria</taxon>
        <taxon>Bacillati</taxon>
        <taxon>Bacillota</taxon>
        <taxon>Clostridia</taxon>
        <taxon>Christensenellales</taxon>
        <taxon>Christensenellaceae</taxon>
        <taxon>Candidatus Borkfalkia</taxon>
    </lineage>
</organism>
<comment type="subcellular location">
    <subcellularLocation>
        <location evidence="1">Membrane</location>
        <topology evidence="1">Multi-pass membrane protein</topology>
    </subcellularLocation>
</comment>
<feature type="transmembrane region" description="Helical" evidence="8">
    <location>
        <begin position="287"/>
        <end position="311"/>
    </location>
</feature>
<dbReference type="AlphaFoldDB" id="A0A9D1W0S0"/>
<reference evidence="9" key="2">
    <citation type="submission" date="2021-04" db="EMBL/GenBank/DDBJ databases">
        <authorList>
            <person name="Gilroy R."/>
        </authorList>
    </citation>
    <scope>NUCLEOTIDE SEQUENCE</scope>
    <source>
        <strain evidence="9">2189</strain>
    </source>
</reference>
<evidence type="ECO:0000256" key="7">
    <source>
        <dbReference type="SAM" id="MobiDB-lite"/>
    </source>
</evidence>
<dbReference type="InterPro" id="IPR037272">
    <property type="entry name" value="SNS_sf"/>
</dbReference>
<evidence type="ECO:0000313" key="9">
    <source>
        <dbReference type="EMBL" id="HIX50459.1"/>
    </source>
</evidence>
<dbReference type="Proteomes" id="UP000886847">
    <property type="component" value="Unassembled WGS sequence"/>
</dbReference>
<feature type="transmembrane region" description="Helical" evidence="8">
    <location>
        <begin position="209"/>
        <end position="231"/>
    </location>
</feature>
<dbReference type="PANTHER" id="PTHR42948:SF1">
    <property type="entry name" value="TRANSPORTER"/>
    <property type="match status" value="1"/>
</dbReference>
<comment type="caution">
    <text evidence="9">The sequence shown here is derived from an EMBL/GenBank/DDBJ whole genome shotgun (WGS) entry which is preliminary data.</text>
</comment>
<dbReference type="PANTHER" id="PTHR42948">
    <property type="entry name" value="TRANSPORTER"/>
    <property type="match status" value="1"/>
</dbReference>
<dbReference type="PROSITE" id="PS50267">
    <property type="entry name" value="NA_NEUROTRAN_SYMP_3"/>
    <property type="match status" value="1"/>
</dbReference>
<evidence type="ECO:0000256" key="2">
    <source>
        <dbReference type="ARBA" id="ARBA00022448"/>
    </source>
</evidence>
<keyword evidence="4 8" id="KW-1133">Transmembrane helix</keyword>
<sequence>MQEEQTVSVTESAAAEGAPEGVQASEGAQTAGTQAKKHHGFSSKIGFVLAAAGSAVGLGNLWRFPYLAAKYGGGVFILCYIILAATVGITLLMLEIAIGRKTGKGIIGAFTQLNKKFRWVGFLCLAVPIIIVPYYCVIGGWVVKYIVAFLTGSAGLVEGGGAAVDTSAYFNSFITDPWQPLIFFLIFAAATVLVVVFGVQNGIERISKVLMPLLAVISLFLMIYVLCQPGALEGLEFLFKPDFSKFGYETLLAALGQLFYSLSLAMGIMITYGSYMKKEVSVRKSSLQIAICDSAFAIVAATIIIPSIFAFSADAQGALNNSGPSLMFVQLPAVFNNLPGGQWIGAVFFVLVFFAALTSSISLVEAIVAVLRENLHLKRWVSCCIVFGIVIVLGVLSSLGFGVLSDIKIVMPSGSTYQLLDIFDYLSNSILMPIVAILTCILAGYFIDKNLIPDEIGLKRKGGRVYFRVMVRYIAPVCMAIILISGIVFNLVLPPL</sequence>
<dbReference type="EMBL" id="DXEW01000021">
    <property type="protein sequence ID" value="HIX50459.1"/>
    <property type="molecule type" value="Genomic_DNA"/>
</dbReference>
<dbReference type="NCBIfam" id="NF037979">
    <property type="entry name" value="Na_transp"/>
    <property type="match status" value="1"/>
</dbReference>
<keyword evidence="2 6" id="KW-0813">Transport</keyword>
<dbReference type="InterPro" id="IPR047218">
    <property type="entry name" value="YocR/YhdH-like"/>
</dbReference>
<keyword evidence="6" id="KW-0769">Symport</keyword>
<dbReference type="SUPFAM" id="SSF161070">
    <property type="entry name" value="SNF-like"/>
    <property type="match status" value="1"/>
</dbReference>
<evidence type="ECO:0000256" key="6">
    <source>
        <dbReference type="RuleBase" id="RU003732"/>
    </source>
</evidence>
<comment type="similarity">
    <text evidence="6">Belongs to the sodium:neurotransmitter symporter (SNF) (TC 2.A.22) family.</text>
</comment>
<evidence type="ECO:0000256" key="3">
    <source>
        <dbReference type="ARBA" id="ARBA00022692"/>
    </source>
</evidence>
<dbReference type="CDD" id="cd10336">
    <property type="entry name" value="SLC6sbd_Tyt1-Like"/>
    <property type="match status" value="1"/>
</dbReference>
<evidence type="ECO:0000256" key="1">
    <source>
        <dbReference type="ARBA" id="ARBA00004141"/>
    </source>
</evidence>
<feature type="compositionally biased region" description="Polar residues" evidence="7">
    <location>
        <begin position="1"/>
        <end position="11"/>
    </location>
</feature>
<name>A0A9D1W0S0_9FIRM</name>
<feature type="transmembrane region" description="Helical" evidence="8">
    <location>
        <begin position="251"/>
        <end position="275"/>
    </location>
</feature>
<feature type="transmembrane region" description="Helical" evidence="8">
    <location>
        <begin position="425"/>
        <end position="448"/>
    </location>
</feature>
<gene>
    <name evidence="9" type="ORF">H9851_04180</name>
</gene>
<dbReference type="PRINTS" id="PR00176">
    <property type="entry name" value="NANEUSMPORT"/>
</dbReference>
<evidence type="ECO:0000256" key="5">
    <source>
        <dbReference type="ARBA" id="ARBA00023136"/>
    </source>
</evidence>
<accession>A0A9D1W0S0</accession>
<proteinExistence type="inferred from homology"/>
<evidence type="ECO:0000256" key="4">
    <source>
        <dbReference type="ARBA" id="ARBA00022989"/>
    </source>
</evidence>
<keyword evidence="3 6" id="KW-0812">Transmembrane</keyword>
<feature type="transmembrane region" description="Helical" evidence="8">
    <location>
        <begin position="119"/>
        <end position="143"/>
    </location>
</feature>
<reference evidence="9" key="1">
    <citation type="journal article" date="2021" name="PeerJ">
        <title>Extensive microbial diversity within the chicken gut microbiome revealed by metagenomics and culture.</title>
        <authorList>
            <person name="Gilroy R."/>
            <person name="Ravi A."/>
            <person name="Getino M."/>
            <person name="Pursley I."/>
            <person name="Horton D.L."/>
            <person name="Alikhan N.F."/>
            <person name="Baker D."/>
            <person name="Gharbi K."/>
            <person name="Hall N."/>
            <person name="Watson M."/>
            <person name="Adriaenssens E.M."/>
            <person name="Foster-Nyarko E."/>
            <person name="Jarju S."/>
            <person name="Secka A."/>
            <person name="Antonio M."/>
            <person name="Oren A."/>
            <person name="Chaudhuri R.R."/>
            <person name="La Ragione R."/>
            <person name="Hildebrand F."/>
            <person name="Pallen M.J."/>
        </authorList>
    </citation>
    <scope>NUCLEOTIDE SEQUENCE</scope>
    <source>
        <strain evidence="9">2189</strain>
    </source>
</reference>
<feature type="transmembrane region" description="Helical" evidence="8">
    <location>
        <begin position="178"/>
        <end position="197"/>
    </location>
</feature>
<dbReference type="PROSITE" id="PS00610">
    <property type="entry name" value="NA_NEUROTRAN_SYMP_1"/>
    <property type="match status" value="1"/>
</dbReference>
<feature type="transmembrane region" description="Helical" evidence="8">
    <location>
        <begin position="469"/>
        <end position="493"/>
    </location>
</feature>
<feature type="region of interest" description="Disordered" evidence="7">
    <location>
        <begin position="1"/>
        <end position="29"/>
    </location>
</feature>
<feature type="transmembrane region" description="Helical" evidence="8">
    <location>
        <begin position="380"/>
        <end position="405"/>
    </location>
</feature>
<dbReference type="GO" id="GO:0016020">
    <property type="term" value="C:membrane"/>
    <property type="evidence" value="ECO:0007669"/>
    <property type="project" value="UniProtKB-SubCell"/>
</dbReference>
<keyword evidence="5 8" id="KW-0472">Membrane</keyword>
<feature type="transmembrane region" description="Helical" evidence="8">
    <location>
        <begin position="45"/>
        <end position="62"/>
    </location>
</feature>
<feature type="transmembrane region" description="Helical" evidence="8">
    <location>
        <begin position="343"/>
        <end position="368"/>
    </location>
</feature>
<protein>
    <recommendedName>
        <fullName evidence="6">Transporter</fullName>
    </recommendedName>
</protein>
<dbReference type="Pfam" id="PF00209">
    <property type="entry name" value="SNF"/>
    <property type="match status" value="2"/>
</dbReference>
<dbReference type="InterPro" id="IPR000175">
    <property type="entry name" value="Na/ntran_symport"/>
</dbReference>
<feature type="transmembrane region" description="Helical" evidence="8">
    <location>
        <begin position="74"/>
        <end position="98"/>
    </location>
</feature>
<evidence type="ECO:0000256" key="8">
    <source>
        <dbReference type="SAM" id="Phobius"/>
    </source>
</evidence>